<dbReference type="Proteomes" id="UP000467841">
    <property type="component" value="Unassembled WGS sequence"/>
</dbReference>
<dbReference type="GO" id="GO:0003700">
    <property type="term" value="F:DNA-binding transcription factor activity"/>
    <property type="evidence" value="ECO:0007669"/>
    <property type="project" value="InterPro"/>
</dbReference>
<comment type="caution">
    <text evidence="14">The sequence shown here is derived from an EMBL/GenBank/DDBJ whole genome shotgun (WGS) entry which is preliminary data.</text>
</comment>
<keyword evidence="11" id="KW-0539">Nucleus</keyword>
<keyword evidence="7" id="KW-0732">Signal</keyword>
<evidence type="ECO:0000256" key="12">
    <source>
        <dbReference type="RuleBase" id="RU004020"/>
    </source>
</evidence>
<dbReference type="GO" id="GO:0005576">
    <property type="term" value="C:extracellular region"/>
    <property type="evidence" value="ECO:0007669"/>
    <property type="project" value="UniProtKB-SubCell"/>
</dbReference>
<dbReference type="InterPro" id="IPR022618">
    <property type="entry name" value="Defensin-like_20-28"/>
</dbReference>
<evidence type="ECO:0000256" key="7">
    <source>
        <dbReference type="ARBA" id="ARBA00022729"/>
    </source>
</evidence>
<dbReference type="InterPro" id="IPR036390">
    <property type="entry name" value="WH_DNA-bd_sf"/>
</dbReference>
<comment type="subcellular location">
    <subcellularLocation>
        <location evidence="1">Nucleus</location>
    </subcellularLocation>
    <subcellularLocation>
        <location evidence="2">Secreted</location>
    </subcellularLocation>
</comment>
<proteinExistence type="inferred from homology"/>
<dbReference type="AlphaFoldDB" id="A0A6D2L2F4"/>
<keyword evidence="4" id="KW-0964">Secreted</keyword>
<dbReference type="EMBL" id="CACVBM020001795">
    <property type="protein sequence ID" value="CAA7059817.1"/>
    <property type="molecule type" value="Genomic_DNA"/>
</dbReference>
<comment type="similarity">
    <text evidence="12">Belongs to the HSF family.</text>
</comment>
<dbReference type="GO" id="GO:0006357">
    <property type="term" value="P:regulation of transcription by RNA polymerase II"/>
    <property type="evidence" value="ECO:0007669"/>
    <property type="project" value="TreeGrafter"/>
</dbReference>
<name>A0A6D2L2F4_9BRAS</name>
<keyword evidence="9" id="KW-0346">Stress response</keyword>
<gene>
    <name evidence="14" type="ORF">MERR_LOCUS47053</name>
</gene>
<accession>A0A6D2L2F4</accession>
<dbReference type="InterPro" id="IPR036388">
    <property type="entry name" value="WH-like_DNA-bd_sf"/>
</dbReference>
<dbReference type="GO" id="GO:0005634">
    <property type="term" value="C:nucleus"/>
    <property type="evidence" value="ECO:0007669"/>
    <property type="project" value="UniProtKB-SubCell"/>
</dbReference>
<evidence type="ECO:0000256" key="2">
    <source>
        <dbReference type="ARBA" id="ARBA00004613"/>
    </source>
</evidence>
<dbReference type="GO" id="GO:0031640">
    <property type="term" value="P:killing of cells of another organism"/>
    <property type="evidence" value="ECO:0007669"/>
    <property type="project" value="UniProtKB-KW"/>
</dbReference>
<dbReference type="PANTHER" id="PTHR10015">
    <property type="entry name" value="HEAT SHOCK TRANSCRIPTION FACTOR"/>
    <property type="match status" value="1"/>
</dbReference>
<evidence type="ECO:0000256" key="9">
    <source>
        <dbReference type="ARBA" id="ARBA00023016"/>
    </source>
</evidence>
<comment type="similarity">
    <text evidence="3">Belongs to the DEFL family.</text>
</comment>
<evidence type="ECO:0000256" key="5">
    <source>
        <dbReference type="ARBA" id="ARBA00022529"/>
    </source>
</evidence>
<dbReference type="OrthoDB" id="60033at2759"/>
<organism evidence="14 15">
    <name type="scientific">Microthlaspi erraticum</name>
    <dbReference type="NCBI Taxonomy" id="1685480"/>
    <lineage>
        <taxon>Eukaryota</taxon>
        <taxon>Viridiplantae</taxon>
        <taxon>Streptophyta</taxon>
        <taxon>Embryophyta</taxon>
        <taxon>Tracheophyta</taxon>
        <taxon>Spermatophyta</taxon>
        <taxon>Magnoliopsida</taxon>
        <taxon>eudicotyledons</taxon>
        <taxon>Gunneridae</taxon>
        <taxon>Pentapetalae</taxon>
        <taxon>rosids</taxon>
        <taxon>malvids</taxon>
        <taxon>Brassicales</taxon>
        <taxon>Brassicaceae</taxon>
        <taxon>Coluteocarpeae</taxon>
        <taxon>Microthlaspi</taxon>
    </lineage>
</organism>
<feature type="domain" description="HSF-type DNA-binding" evidence="13">
    <location>
        <begin position="73"/>
        <end position="163"/>
    </location>
</feature>
<evidence type="ECO:0000313" key="14">
    <source>
        <dbReference type="EMBL" id="CAA7059817.1"/>
    </source>
</evidence>
<keyword evidence="5" id="KW-0929">Antimicrobial</keyword>
<evidence type="ECO:0000256" key="8">
    <source>
        <dbReference type="ARBA" id="ARBA00022821"/>
    </source>
</evidence>
<dbReference type="GO" id="GO:0000978">
    <property type="term" value="F:RNA polymerase II cis-regulatory region sequence-specific DNA binding"/>
    <property type="evidence" value="ECO:0007669"/>
    <property type="project" value="TreeGrafter"/>
</dbReference>
<keyword evidence="10" id="KW-0238">DNA-binding</keyword>
<protein>
    <recommendedName>
        <fullName evidence="13">HSF-type DNA-binding domain-containing protein</fullName>
    </recommendedName>
</protein>
<dbReference type="GO" id="GO:0050832">
    <property type="term" value="P:defense response to fungus"/>
    <property type="evidence" value="ECO:0007669"/>
    <property type="project" value="UniProtKB-KW"/>
</dbReference>
<evidence type="ECO:0000256" key="10">
    <source>
        <dbReference type="ARBA" id="ARBA00023125"/>
    </source>
</evidence>
<keyword evidence="8" id="KW-0611">Plant defense</keyword>
<keyword evidence="6" id="KW-0295">Fungicide</keyword>
<dbReference type="PANTHER" id="PTHR10015:SF427">
    <property type="entry name" value="HEAT SHOCK FACTOR PROTEIN"/>
    <property type="match status" value="1"/>
</dbReference>
<dbReference type="SMART" id="SM00415">
    <property type="entry name" value="HSF"/>
    <property type="match status" value="1"/>
</dbReference>
<evidence type="ECO:0000256" key="3">
    <source>
        <dbReference type="ARBA" id="ARBA00006722"/>
    </source>
</evidence>
<reference evidence="14" key="1">
    <citation type="submission" date="2020-01" db="EMBL/GenBank/DDBJ databases">
        <authorList>
            <person name="Mishra B."/>
        </authorList>
    </citation>
    <scope>NUCLEOTIDE SEQUENCE [LARGE SCALE GENOMIC DNA]</scope>
</reference>
<evidence type="ECO:0000256" key="6">
    <source>
        <dbReference type="ARBA" id="ARBA00022577"/>
    </source>
</evidence>
<evidence type="ECO:0000259" key="13">
    <source>
        <dbReference type="SMART" id="SM00415"/>
    </source>
</evidence>
<evidence type="ECO:0000256" key="1">
    <source>
        <dbReference type="ARBA" id="ARBA00004123"/>
    </source>
</evidence>
<dbReference type="Gene3D" id="1.10.10.10">
    <property type="entry name" value="Winged helix-like DNA-binding domain superfamily/Winged helix DNA-binding domain"/>
    <property type="match status" value="1"/>
</dbReference>
<dbReference type="Pfam" id="PF10868">
    <property type="entry name" value="Defensin_like"/>
    <property type="match status" value="1"/>
</dbReference>
<evidence type="ECO:0000256" key="4">
    <source>
        <dbReference type="ARBA" id="ARBA00022525"/>
    </source>
</evidence>
<keyword evidence="15" id="KW-1185">Reference proteome</keyword>
<dbReference type="GO" id="GO:0034605">
    <property type="term" value="P:cellular response to heat"/>
    <property type="evidence" value="ECO:0007669"/>
    <property type="project" value="TreeGrafter"/>
</dbReference>
<dbReference type="Pfam" id="PF00447">
    <property type="entry name" value="HSF_DNA-bind"/>
    <property type="match status" value="1"/>
</dbReference>
<dbReference type="InterPro" id="IPR000232">
    <property type="entry name" value="HSF_DNA-bd"/>
</dbReference>
<evidence type="ECO:0000313" key="15">
    <source>
        <dbReference type="Proteomes" id="UP000467841"/>
    </source>
</evidence>
<sequence>MSESSVWSPNIGASLCCKDHPKFGVCTDTSCNKWCLQGCGKEKKATEAVKPRSDFDFAKDMEPKDILSPTRNKVFDFVSKAYAMVDDPSTDSAISWSEDGSSFVVSNPAECCREIFPRLLGISDFARFERFGFTKIESGPKLGFAIDDFVRGKPELLEKIGERYVARLSEYHESKIKPLRDQVKSCKNKKEKELVYKERREKLEMQKRERLDKDFGQEIELLMKRIAKERETREAGVLSKEVEDRVKLLLALM</sequence>
<evidence type="ECO:0000256" key="11">
    <source>
        <dbReference type="ARBA" id="ARBA00023242"/>
    </source>
</evidence>
<dbReference type="SUPFAM" id="SSF46785">
    <property type="entry name" value="Winged helix' DNA-binding domain"/>
    <property type="match status" value="1"/>
</dbReference>